<keyword evidence="4 8" id="KW-1133">Transmembrane helix</keyword>
<dbReference type="RefSeq" id="XP_016927497.3">
    <property type="nucleotide sequence ID" value="XM_017072008.4"/>
</dbReference>
<keyword evidence="2" id="KW-1003">Cell membrane</keyword>
<sequence>MKALYSNLEDMRDTPTILFGSSDSHIHKLFQQCLNESMLNVLAFKGSNRGYIYSFKAFPKLAVIKRNVMEIRRYFEPQLEDMGGYTLMALPDNIIPRTVVYRDADGIRQLGGYLNAFIRNYANTMNATLHICWDLVPEEGMRHLSNITKLSEMKHVDFPLGIDDLTIDSSKTNIPVEVSSWFLMVPMESPRGRNRFYIELPLSRLIPLAFLIALVLSNAHRVESGLSPSWRCCFVGDKVLRGFLAQPFILPRRLSPKLMCIYWMILLNGFFFSNFYLANLETWLVHPPTNEKIQGWDQIRSRKLKILITPSELNYLAFTMGSKFVDTHSDIFQMTNSTDFQIKRISMDQSYAYPVTYTLWPILMHSQVRLRRPIFRRSKELVFKPFIILALHLPRNSIFYKSLLRYRDLTHATGLYKFWFRNTFNELVVLRQISYIEDDVEVYCDLKWQDFLCVWLTFLGGTVLSFLVFLWELRYYRWH</sequence>
<proteinExistence type="predicted"/>
<keyword evidence="7" id="KW-0325">Glycoprotein</keyword>
<name>A0AB39Z2P1_DROSZ</name>
<evidence type="ECO:0000256" key="6">
    <source>
        <dbReference type="ARBA" id="ARBA00023170"/>
    </source>
</evidence>
<evidence type="ECO:0000256" key="5">
    <source>
        <dbReference type="ARBA" id="ARBA00023136"/>
    </source>
</evidence>
<evidence type="ECO:0000256" key="7">
    <source>
        <dbReference type="ARBA" id="ARBA00023180"/>
    </source>
</evidence>
<feature type="transmembrane region" description="Helical" evidence="8">
    <location>
        <begin position="261"/>
        <end position="278"/>
    </location>
</feature>
<keyword evidence="3 8" id="KW-0812">Transmembrane</keyword>
<evidence type="ECO:0000256" key="1">
    <source>
        <dbReference type="ARBA" id="ARBA00004651"/>
    </source>
</evidence>
<evidence type="ECO:0008006" key="11">
    <source>
        <dbReference type="Google" id="ProtNLM"/>
    </source>
</evidence>
<keyword evidence="9" id="KW-1185">Reference proteome</keyword>
<accession>A0AB39Z2P1</accession>
<evidence type="ECO:0000313" key="9">
    <source>
        <dbReference type="Proteomes" id="UP001652628"/>
    </source>
</evidence>
<keyword evidence="5 8" id="KW-0472">Membrane</keyword>
<reference evidence="10" key="1">
    <citation type="submission" date="2025-08" db="UniProtKB">
        <authorList>
            <consortium name="RefSeq"/>
        </authorList>
    </citation>
    <scope>IDENTIFICATION</scope>
</reference>
<dbReference type="PANTHER" id="PTHR42643">
    <property type="entry name" value="IONOTROPIC RECEPTOR 20A-RELATED"/>
    <property type="match status" value="1"/>
</dbReference>
<gene>
    <name evidence="10" type="primary">LOC108008218</name>
</gene>
<organism evidence="9 10">
    <name type="scientific">Drosophila suzukii</name>
    <name type="common">Spotted-wing drosophila fruit fly</name>
    <dbReference type="NCBI Taxonomy" id="28584"/>
    <lineage>
        <taxon>Eukaryota</taxon>
        <taxon>Metazoa</taxon>
        <taxon>Ecdysozoa</taxon>
        <taxon>Arthropoda</taxon>
        <taxon>Hexapoda</taxon>
        <taxon>Insecta</taxon>
        <taxon>Pterygota</taxon>
        <taxon>Neoptera</taxon>
        <taxon>Endopterygota</taxon>
        <taxon>Diptera</taxon>
        <taxon>Brachycera</taxon>
        <taxon>Muscomorpha</taxon>
        <taxon>Ephydroidea</taxon>
        <taxon>Drosophilidae</taxon>
        <taxon>Drosophila</taxon>
        <taxon>Sophophora</taxon>
    </lineage>
</organism>
<dbReference type="AlphaFoldDB" id="A0AB39Z2P1"/>
<dbReference type="GeneID" id="108008218"/>
<dbReference type="PANTHER" id="PTHR42643:SF41">
    <property type="entry name" value="IONOTROPIC RECEPTOR 20A-RELATED"/>
    <property type="match status" value="1"/>
</dbReference>
<dbReference type="InterPro" id="IPR052192">
    <property type="entry name" value="Insect_Ionotropic_Sensory_Rcpt"/>
</dbReference>
<feature type="transmembrane region" description="Helical" evidence="8">
    <location>
        <begin position="454"/>
        <end position="473"/>
    </location>
</feature>
<keyword evidence="6" id="KW-0675">Receptor</keyword>
<dbReference type="GO" id="GO:0005886">
    <property type="term" value="C:plasma membrane"/>
    <property type="evidence" value="ECO:0007669"/>
    <property type="project" value="UniProtKB-SubCell"/>
</dbReference>
<evidence type="ECO:0000256" key="8">
    <source>
        <dbReference type="SAM" id="Phobius"/>
    </source>
</evidence>
<protein>
    <recommendedName>
        <fullName evidence="11">Ionotropic receptor</fullName>
    </recommendedName>
</protein>
<dbReference type="Proteomes" id="UP001652628">
    <property type="component" value="Chromosome 2R"/>
</dbReference>
<comment type="subcellular location">
    <subcellularLocation>
        <location evidence="1">Cell membrane</location>
        <topology evidence="1">Multi-pass membrane protein</topology>
    </subcellularLocation>
</comment>
<evidence type="ECO:0000256" key="4">
    <source>
        <dbReference type="ARBA" id="ARBA00022989"/>
    </source>
</evidence>
<evidence type="ECO:0000313" key="10">
    <source>
        <dbReference type="RefSeq" id="XP_016927497.3"/>
    </source>
</evidence>
<evidence type="ECO:0000256" key="3">
    <source>
        <dbReference type="ARBA" id="ARBA00022692"/>
    </source>
</evidence>
<evidence type="ECO:0000256" key="2">
    <source>
        <dbReference type="ARBA" id="ARBA00022475"/>
    </source>
</evidence>